<dbReference type="SUPFAM" id="SSF53335">
    <property type="entry name" value="S-adenosyl-L-methionine-dependent methyltransferases"/>
    <property type="match status" value="1"/>
</dbReference>
<dbReference type="Gene3D" id="3.40.50.150">
    <property type="entry name" value="Vaccinia Virus protein VP39"/>
    <property type="match status" value="1"/>
</dbReference>
<evidence type="ECO:0000313" key="3">
    <source>
        <dbReference type="EMBL" id="MBB5774274.1"/>
    </source>
</evidence>
<dbReference type="InterPro" id="IPR029063">
    <property type="entry name" value="SAM-dependent_MTases_sf"/>
</dbReference>
<accession>A0A7W9FZ63</accession>
<dbReference type="EMBL" id="JACHMB010000001">
    <property type="protein sequence ID" value="MBB5774274.1"/>
    <property type="molecule type" value="Genomic_DNA"/>
</dbReference>
<keyword evidence="2 3" id="KW-0808">Transferase</keyword>
<dbReference type="RefSeq" id="WP_185068119.1">
    <property type="nucleotide sequence ID" value="NZ_JACHMB010000001.1"/>
</dbReference>
<gene>
    <name evidence="3" type="ORF">HD596_001030</name>
</gene>
<dbReference type="GO" id="GO:0008168">
    <property type="term" value="F:methyltransferase activity"/>
    <property type="evidence" value="ECO:0007669"/>
    <property type="project" value="UniProtKB-KW"/>
</dbReference>
<keyword evidence="1 3" id="KW-0489">Methyltransferase</keyword>
<dbReference type="PIRSF" id="PIRSF028177">
    <property type="entry name" value="Polyketide_synth_Omtfrase_TcmP"/>
    <property type="match status" value="1"/>
</dbReference>
<proteinExistence type="predicted"/>
<dbReference type="GO" id="GO:0032259">
    <property type="term" value="P:methylation"/>
    <property type="evidence" value="ECO:0007669"/>
    <property type="project" value="UniProtKB-KW"/>
</dbReference>
<dbReference type="PANTHER" id="PTHR43619:SF2">
    <property type="entry name" value="S-ADENOSYL-L-METHIONINE-DEPENDENT METHYLTRANSFERASES SUPERFAMILY PROTEIN"/>
    <property type="match status" value="1"/>
</dbReference>
<dbReference type="InterPro" id="IPR016874">
    <property type="entry name" value="TcmP-like"/>
</dbReference>
<evidence type="ECO:0000313" key="4">
    <source>
        <dbReference type="Proteomes" id="UP000579153"/>
    </source>
</evidence>
<comment type="caution">
    <text evidence="3">The sequence shown here is derived from an EMBL/GenBank/DDBJ whole genome shotgun (WGS) entry which is preliminary data.</text>
</comment>
<dbReference type="AlphaFoldDB" id="A0A7W9FZ63"/>
<reference evidence="3 4" key="1">
    <citation type="submission" date="2020-08" db="EMBL/GenBank/DDBJ databases">
        <title>Sequencing the genomes of 1000 actinobacteria strains.</title>
        <authorList>
            <person name="Klenk H.-P."/>
        </authorList>
    </citation>
    <scope>NUCLEOTIDE SEQUENCE [LARGE SCALE GENOMIC DNA]</scope>
    <source>
        <strain evidence="3 4">DSM 45507</strain>
    </source>
</reference>
<name>A0A7W9FZ63_9ACTN</name>
<dbReference type="Pfam" id="PF04072">
    <property type="entry name" value="LCM"/>
    <property type="match status" value="1"/>
</dbReference>
<dbReference type="PANTHER" id="PTHR43619">
    <property type="entry name" value="S-ADENOSYL-L-METHIONINE-DEPENDENT METHYLTRANSFERASE YKTD-RELATED"/>
    <property type="match status" value="1"/>
</dbReference>
<dbReference type="Proteomes" id="UP000579153">
    <property type="component" value="Unassembled WGS sequence"/>
</dbReference>
<protein>
    <submittedName>
        <fullName evidence="3">Methyltransferase (TIGR00027 family)</fullName>
    </submittedName>
</protein>
<organism evidence="3 4">
    <name type="scientific">Nonomuraea jabiensis</name>
    <dbReference type="NCBI Taxonomy" id="882448"/>
    <lineage>
        <taxon>Bacteria</taxon>
        <taxon>Bacillati</taxon>
        <taxon>Actinomycetota</taxon>
        <taxon>Actinomycetes</taxon>
        <taxon>Streptosporangiales</taxon>
        <taxon>Streptosporangiaceae</taxon>
        <taxon>Nonomuraea</taxon>
    </lineage>
</organism>
<dbReference type="InterPro" id="IPR007213">
    <property type="entry name" value="Ppm1/Ppm2/Tcmp"/>
</dbReference>
<keyword evidence="4" id="KW-1185">Reference proteome</keyword>
<evidence type="ECO:0000256" key="2">
    <source>
        <dbReference type="ARBA" id="ARBA00022679"/>
    </source>
</evidence>
<evidence type="ECO:0000256" key="1">
    <source>
        <dbReference type="ARBA" id="ARBA00022603"/>
    </source>
</evidence>
<sequence length="271" mass="30033">MAPEKVRLTGEKATLLATLYGRALDARSPDPILGDDLAADVVERIDHDFTKTGMNAALAVSVAIRARFIDRWVAEFLATHPEATVLHLGCGLDTRVHRLDPPPTVRWYDVDYPDVIELRRRLFPERPGHRLIGSSVTELRWLEQVPARAPVLVVAEGLLYYLDPGEGRALIRAIVERFPGGQFVFDAVSPLGLRTQKLNRPVRKADAHLVWGIDGPGELLAIHPRLRCLSAVSAFDIEGFDRLPAPHRVAARIAGLLPAVKRAAVFYRLGF</sequence>